<gene>
    <name evidence="1" type="ORF">GIB67_001321</name>
</gene>
<evidence type="ECO:0000313" key="1">
    <source>
        <dbReference type="EMBL" id="KAF6143377.1"/>
    </source>
</evidence>
<comment type="caution">
    <text evidence="1">The sequence shown here is derived from an EMBL/GenBank/DDBJ whole genome shotgun (WGS) entry which is preliminary data.</text>
</comment>
<dbReference type="AlphaFoldDB" id="A0A7J7LL61"/>
<evidence type="ECO:0008006" key="3">
    <source>
        <dbReference type="Google" id="ProtNLM"/>
    </source>
</evidence>
<accession>A0A7J7LL61</accession>
<dbReference type="EMBL" id="JACGCM010002207">
    <property type="protein sequence ID" value="KAF6143377.1"/>
    <property type="molecule type" value="Genomic_DNA"/>
</dbReference>
<protein>
    <recommendedName>
        <fullName evidence="3">RNase H type-1 domain-containing protein</fullName>
    </recommendedName>
</protein>
<dbReference type="Proteomes" id="UP000541444">
    <property type="component" value="Unassembled WGS sequence"/>
</dbReference>
<dbReference type="InterPro" id="IPR012337">
    <property type="entry name" value="RNaseH-like_sf"/>
</dbReference>
<evidence type="ECO:0000313" key="2">
    <source>
        <dbReference type="Proteomes" id="UP000541444"/>
    </source>
</evidence>
<reference evidence="1 2" key="1">
    <citation type="journal article" date="2020" name="IScience">
        <title>Genome Sequencing of the Endangered Kingdonia uniflora (Circaeasteraceae, Ranunculales) Reveals Potential Mechanisms of Evolutionary Specialization.</title>
        <authorList>
            <person name="Sun Y."/>
            <person name="Deng T."/>
            <person name="Zhang A."/>
            <person name="Moore M.J."/>
            <person name="Landis J.B."/>
            <person name="Lin N."/>
            <person name="Zhang H."/>
            <person name="Zhang X."/>
            <person name="Huang J."/>
            <person name="Zhang X."/>
            <person name="Sun H."/>
            <person name="Wang H."/>
        </authorList>
    </citation>
    <scope>NUCLEOTIDE SEQUENCE [LARGE SCALE GENOMIC DNA]</scope>
    <source>
        <strain evidence="1">TB1705</strain>
        <tissue evidence="1">Leaf</tissue>
    </source>
</reference>
<proteinExistence type="predicted"/>
<dbReference type="OrthoDB" id="10682389at2759"/>
<sequence>MSQTTSKSGNHAELDECSFRVESRSSEVEASANQVAEKQMLVYQLPSKILCRIIDVQLKAEADTDELENEVGNDDIVREVSKANQLLTTAINNDEELWKQKACVNWLQSGDRNISYFNALARIKRNKSLIHAIQTEDGVRGAIEDVRTHSGWVIGDGASIDLWRDNWCSLIFLKDWINNDCIPWKDLHAKDWGNLGRYKSALQARNNCIYEDQINTLANEKRKWIKQIHDTAVLSSGFMFNNQSDLGILHCLGVAVHPCNHPMVKSCFWELPQKGEIKINTDGAARGNPGKGAYSWIESDFTTAVEAFKSNNIPWVLEAAWENARRNMKHIRISANWKEANFSADALSKRGANLHEGSYGEYYGDGDETNEILSFKQKYNIPQDVRLGKYYGDMINQEISMDGILVHQEQIKKYLKLPLRANHKNFFNFFEVTPDRESSTGWEAIILGRAELSQRSLDI</sequence>
<dbReference type="SUPFAM" id="SSF53098">
    <property type="entry name" value="Ribonuclease H-like"/>
    <property type="match status" value="1"/>
</dbReference>
<keyword evidence="2" id="KW-1185">Reference proteome</keyword>
<name>A0A7J7LL61_9MAGN</name>
<organism evidence="1 2">
    <name type="scientific">Kingdonia uniflora</name>
    <dbReference type="NCBI Taxonomy" id="39325"/>
    <lineage>
        <taxon>Eukaryota</taxon>
        <taxon>Viridiplantae</taxon>
        <taxon>Streptophyta</taxon>
        <taxon>Embryophyta</taxon>
        <taxon>Tracheophyta</taxon>
        <taxon>Spermatophyta</taxon>
        <taxon>Magnoliopsida</taxon>
        <taxon>Ranunculales</taxon>
        <taxon>Circaeasteraceae</taxon>
        <taxon>Kingdonia</taxon>
    </lineage>
</organism>